<protein>
    <submittedName>
        <fullName evidence="1">Uncharacterized protein</fullName>
    </submittedName>
</protein>
<reference evidence="1" key="1">
    <citation type="journal article" date="2020" name="J. ISSAAS">
        <title>Lactobacilli and other gastrointestinal microbiota of Peromyscus leucopus, reservoir host for agents of Lyme disease and other zoonoses in North America.</title>
        <authorList>
            <person name="Milovic A."/>
            <person name="Bassam K."/>
            <person name="Shao H."/>
            <person name="Chatzistamou I."/>
            <person name="Tufts D.M."/>
            <person name="Diuk-Wasser M."/>
            <person name="Barbour A.G."/>
        </authorList>
    </citation>
    <scope>NUCLEOTIDE SEQUENCE</scope>
    <source>
        <strain evidence="1">LL50</strain>
    </source>
</reference>
<name>A0A650F584_9SPIO</name>
<proteinExistence type="predicted"/>
<accession>A0A650F584</accession>
<organism evidence="1">
    <name type="scientific">uncultured Spirochaetaceae bacterium</name>
    <dbReference type="NCBI Taxonomy" id="201186"/>
    <lineage>
        <taxon>Bacteria</taxon>
        <taxon>Pseudomonadati</taxon>
        <taxon>Spirochaetota</taxon>
        <taxon>Spirochaetia</taxon>
        <taxon>Spirochaetales</taxon>
        <taxon>Spirochaetaceae</taxon>
        <taxon>environmental samples</taxon>
    </lineage>
</organism>
<sequence length="68" mass="7881">MIDRDISLEKIGKFETFLRETIDDRYGLVWDEEHGFVTVTWNGKAFRKVDVGGDSFLGCVRDVVKKIE</sequence>
<evidence type="ECO:0000313" key="1">
    <source>
        <dbReference type="EMBL" id="QGT51335.1"/>
    </source>
</evidence>
<dbReference type="EMBL" id="MN577574">
    <property type="protein sequence ID" value="QGT51335.1"/>
    <property type="molecule type" value="Genomic_DNA"/>
</dbReference>
<dbReference type="AlphaFoldDB" id="A0A650F584"/>
<gene>
    <name evidence="1" type="ORF">Unknown280_0270</name>
</gene>